<dbReference type="Proteomes" id="UP001310890">
    <property type="component" value="Unassembled WGS sequence"/>
</dbReference>
<evidence type="ECO:0000256" key="3">
    <source>
        <dbReference type="ARBA" id="ARBA00022692"/>
    </source>
</evidence>
<feature type="transmembrane region" description="Helical" evidence="6">
    <location>
        <begin position="126"/>
        <end position="147"/>
    </location>
</feature>
<dbReference type="SUPFAM" id="SSF103473">
    <property type="entry name" value="MFS general substrate transporter"/>
    <property type="match status" value="1"/>
</dbReference>
<name>A0AAN7TB86_9PEZI</name>
<comment type="caution">
    <text evidence="7">The sequence shown here is derived from an EMBL/GenBank/DDBJ whole genome shotgun (WGS) entry which is preliminary data.</text>
</comment>
<sequence>MLHRKKLARELLVRFDWIGLSLYTGGLLIFLLGLNWGGALYPWNDAHVVGCLAVGGVVLFIAFPLWEIFLPLKNVEPFLPLYLFTNVSYQACCWLTGIGAGCYYGFSLVWPQAVASLYTLSYDQQGTLAGLAAMGFVFGQMFGGVLGTVIGPRVSIISTMWIAAPVLMAAAADPLNMKVSWTAGIVWISKLTVLQLTMGLIITGAFFIGASEAQAAVSSTFSLRTQEELGTAGGLAGAIRSFISVLAVAIYSTVLTNRQGQTVPKYVIPAVESAGLPASSIPALLEGLAGTGALTVASVPGLT</sequence>
<evidence type="ECO:0000256" key="6">
    <source>
        <dbReference type="SAM" id="Phobius"/>
    </source>
</evidence>
<feature type="transmembrane region" description="Helical" evidence="6">
    <location>
        <begin position="81"/>
        <end position="106"/>
    </location>
</feature>
<evidence type="ECO:0000256" key="5">
    <source>
        <dbReference type="ARBA" id="ARBA00023136"/>
    </source>
</evidence>
<keyword evidence="2" id="KW-0813">Transport</keyword>
<gene>
    <name evidence="7" type="ORF">LTR62_008288</name>
</gene>
<dbReference type="PANTHER" id="PTHR23501:SF109">
    <property type="entry name" value="MAJOR FACILITATOR SUPERFAMILY (MFS) PROFILE DOMAIN-CONTAINING PROTEIN-RELATED"/>
    <property type="match status" value="1"/>
</dbReference>
<evidence type="ECO:0000256" key="1">
    <source>
        <dbReference type="ARBA" id="ARBA00004141"/>
    </source>
</evidence>
<feature type="transmembrane region" description="Helical" evidence="6">
    <location>
        <begin position="12"/>
        <end position="34"/>
    </location>
</feature>
<dbReference type="PANTHER" id="PTHR23501">
    <property type="entry name" value="MAJOR FACILITATOR SUPERFAMILY"/>
    <property type="match status" value="1"/>
</dbReference>
<keyword evidence="4 6" id="KW-1133">Transmembrane helix</keyword>
<evidence type="ECO:0000256" key="4">
    <source>
        <dbReference type="ARBA" id="ARBA00022989"/>
    </source>
</evidence>
<dbReference type="InterPro" id="IPR010573">
    <property type="entry name" value="MFS_Str1/Tri12-like"/>
</dbReference>
<dbReference type="AlphaFoldDB" id="A0AAN7TB86"/>
<keyword evidence="3 6" id="KW-0812">Transmembrane</keyword>
<dbReference type="EMBL" id="JAVRRL010000085">
    <property type="protein sequence ID" value="KAK5108470.1"/>
    <property type="molecule type" value="Genomic_DNA"/>
</dbReference>
<dbReference type="Gene3D" id="1.20.1250.20">
    <property type="entry name" value="MFS general substrate transporter like domains"/>
    <property type="match status" value="1"/>
</dbReference>
<feature type="transmembrane region" description="Helical" evidence="6">
    <location>
        <begin position="229"/>
        <end position="251"/>
    </location>
</feature>
<dbReference type="InterPro" id="IPR036259">
    <property type="entry name" value="MFS_trans_sf"/>
</dbReference>
<proteinExistence type="predicted"/>
<protein>
    <submittedName>
        <fullName evidence="7">Uncharacterized protein</fullName>
    </submittedName>
</protein>
<dbReference type="GO" id="GO:0005886">
    <property type="term" value="C:plasma membrane"/>
    <property type="evidence" value="ECO:0007669"/>
    <property type="project" value="TreeGrafter"/>
</dbReference>
<accession>A0AAN7TB86</accession>
<dbReference type="Pfam" id="PF06609">
    <property type="entry name" value="TRI12"/>
    <property type="match status" value="1"/>
</dbReference>
<keyword evidence="5 6" id="KW-0472">Membrane</keyword>
<feature type="transmembrane region" description="Helical" evidence="6">
    <location>
        <begin position="46"/>
        <end position="69"/>
    </location>
</feature>
<dbReference type="GO" id="GO:0022857">
    <property type="term" value="F:transmembrane transporter activity"/>
    <property type="evidence" value="ECO:0007669"/>
    <property type="project" value="InterPro"/>
</dbReference>
<reference evidence="7" key="1">
    <citation type="submission" date="2023-08" db="EMBL/GenBank/DDBJ databases">
        <title>Black Yeasts Isolated from many extreme environments.</title>
        <authorList>
            <person name="Coleine C."/>
            <person name="Stajich J.E."/>
            <person name="Selbmann L."/>
        </authorList>
    </citation>
    <scope>NUCLEOTIDE SEQUENCE</scope>
    <source>
        <strain evidence="7">CCFEE 5401</strain>
    </source>
</reference>
<feature type="transmembrane region" description="Helical" evidence="6">
    <location>
        <begin position="184"/>
        <end position="208"/>
    </location>
</feature>
<evidence type="ECO:0000313" key="8">
    <source>
        <dbReference type="Proteomes" id="UP001310890"/>
    </source>
</evidence>
<evidence type="ECO:0000256" key="2">
    <source>
        <dbReference type="ARBA" id="ARBA00022448"/>
    </source>
</evidence>
<evidence type="ECO:0000313" key="7">
    <source>
        <dbReference type="EMBL" id="KAK5108470.1"/>
    </source>
</evidence>
<comment type="subcellular location">
    <subcellularLocation>
        <location evidence="1">Membrane</location>
        <topology evidence="1">Multi-pass membrane protein</topology>
    </subcellularLocation>
</comment>
<organism evidence="7 8">
    <name type="scientific">Meristemomyces frigidus</name>
    <dbReference type="NCBI Taxonomy" id="1508187"/>
    <lineage>
        <taxon>Eukaryota</taxon>
        <taxon>Fungi</taxon>
        <taxon>Dikarya</taxon>
        <taxon>Ascomycota</taxon>
        <taxon>Pezizomycotina</taxon>
        <taxon>Dothideomycetes</taxon>
        <taxon>Dothideomycetidae</taxon>
        <taxon>Mycosphaerellales</taxon>
        <taxon>Teratosphaeriaceae</taxon>
        <taxon>Meristemomyces</taxon>
    </lineage>
</organism>